<evidence type="ECO:0000259" key="9">
    <source>
        <dbReference type="PROSITE" id="PS50011"/>
    </source>
</evidence>
<organism evidence="10 11">
    <name type="scientific">Cichlidogyrus casuarinus</name>
    <dbReference type="NCBI Taxonomy" id="1844966"/>
    <lineage>
        <taxon>Eukaryota</taxon>
        <taxon>Metazoa</taxon>
        <taxon>Spiralia</taxon>
        <taxon>Lophotrochozoa</taxon>
        <taxon>Platyhelminthes</taxon>
        <taxon>Monogenea</taxon>
        <taxon>Monopisthocotylea</taxon>
        <taxon>Dactylogyridea</taxon>
        <taxon>Ancyrocephalidae</taxon>
        <taxon>Cichlidogyrus</taxon>
    </lineage>
</organism>
<dbReference type="SMART" id="SM00220">
    <property type="entry name" value="S_TKc"/>
    <property type="match status" value="1"/>
</dbReference>
<dbReference type="PANTHER" id="PTHR11584:SF369">
    <property type="entry name" value="MITOGEN-ACTIVATED PROTEIN KINASE KINASE KINASE 19-RELATED"/>
    <property type="match status" value="1"/>
</dbReference>
<evidence type="ECO:0000313" key="11">
    <source>
        <dbReference type="Proteomes" id="UP001626550"/>
    </source>
</evidence>
<dbReference type="GO" id="GO:0005524">
    <property type="term" value="F:ATP binding"/>
    <property type="evidence" value="ECO:0007669"/>
    <property type="project" value="UniProtKB-UniRule"/>
</dbReference>
<keyword evidence="4 10" id="KW-0418">Kinase</keyword>
<evidence type="ECO:0000256" key="7">
    <source>
        <dbReference type="RuleBase" id="RU000304"/>
    </source>
</evidence>
<sequence>MIKKGSDEVCVNKTYKARDLLHFFNHKLNTLDPDLRQHFCEEMKDLLDPESPPRPPPRIRSKDCGQDEHFYQHYIKFENEPAYDVDENPSALLFANCDGSENESSATSVDSNSRLRKTTKKKLVKRQNSDSSNKTLNGSKPYENNDLKHSLELVEQINSHSTNLILELQNSEFYPEKARWARGQCLGRGANGQCYQGRDLQTGSFMAVKVLEFGEKCLYEEEEVDERSVQQVEENWSKVLSEINIMKQVKDHRNLVQILGVSVKNLSAYIFLEWMPGGSVASSLHKYGAYTEQLTFKYGKQILSGMAHLYELRIIHRDLKGANLLLDATGNHLKISDFGACTRLMGQESVEGQFKKKLMGTIPFMAPEVLRGDSYGRAVDIWSFGCCLLEMLTANPPWPKLEVPKLVNKIVTSKQPPPYPAEISDYMIELLNYCFRRHPAERPLAKSLLNDSKFGFVSF</sequence>
<evidence type="ECO:0000256" key="3">
    <source>
        <dbReference type="ARBA" id="ARBA00022741"/>
    </source>
</evidence>
<dbReference type="PANTHER" id="PTHR11584">
    <property type="entry name" value="SERINE/THREONINE PROTEIN KINASE"/>
    <property type="match status" value="1"/>
</dbReference>
<feature type="compositionally biased region" description="Polar residues" evidence="8">
    <location>
        <begin position="129"/>
        <end position="138"/>
    </location>
</feature>
<dbReference type="InterPro" id="IPR017441">
    <property type="entry name" value="Protein_kinase_ATP_BS"/>
</dbReference>
<dbReference type="InterPro" id="IPR008271">
    <property type="entry name" value="Ser/Thr_kinase_AS"/>
</dbReference>
<dbReference type="PROSITE" id="PS00107">
    <property type="entry name" value="PROTEIN_KINASE_ATP"/>
    <property type="match status" value="1"/>
</dbReference>
<feature type="region of interest" description="Disordered" evidence="8">
    <location>
        <begin position="101"/>
        <end position="144"/>
    </location>
</feature>
<keyword evidence="3 6" id="KW-0547">Nucleotide-binding</keyword>
<evidence type="ECO:0000256" key="2">
    <source>
        <dbReference type="ARBA" id="ARBA00022679"/>
    </source>
</evidence>
<dbReference type="AlphaFoldDB" id="A0ABD2PVE4"/>
<reference evidence="10 11" key="1">
    <citation type="submission" date="2024-11" db="EMBL/GenBank/DDBJ databases">
        <title>Adaptive evolution of stress response genes in parasites aligns with host niche diversity.</title>
        <authorList>
            <person name="Hahn C."/>
            <person name="Resl P."/>
        </authorList>
    </citation>
    <scope>NUCLEOTIDE SEQUENCE [LARGE SCALE GENOMIC DNA]</scope>
    <source>
        <strain evidence="10">EGGRZ-B1_66</strain>
        <tissue evidence="10">Body</tissue>
    </source>
</reference>
<evidence type="ECO:0000256" key="4">
    <source>
        <dbReference type="ARBA" id="ARBA00022777"/>
    </source>
</evidence>
<accession>A0ABD2PVE4</accession>
<dbReference type="PROSITE" id="PS50011">
    <property type="entry name" value="PROTEIN_KINASE_DOM"/>
    <property type="match status" value="1"/>
</dbReference>
<dbReference type="SUPFAM" id="SSF56112">
    <property type="entry name" value="Protein kinase-like (PK-like)"/>
    <property type="match status" value="1"/>
</dbReference>
<dbReference type="InterPro" id="IPR000719">
    <property type="entry name" value="Prot_kinase_dom"/>
</dbReference>
<dbReference type="GO" id="GO:0035556">
    <property type="term" value="P:intracellular signal transduction"/>
    <property type="evidence" value="ECO:0007669"/>
    <property type="project" value="UniProtKB-ARBA"/>
</dbReference>
<dbReference type="Proteomes" id="UP001626550">
    <property type="component" value="Unassembled WGS sequence"/>
</dbReference>
<feature type="compositionally biased region" description="Polar residues" evidence="8">
    <location>
        <begin position="102"/>
        <end position="112"/>
    </location>
</feature>
<evidence type="ECO:0000313" key="10">
    <source>
        <dbReference type="EMBL" id="KAL3311028.1"/>
    </source>
</evidence>
<keyword evidence="11" id="KW-1185">Reference proteome</keyword>
<proteinExistence type="inferred from homology"/>
<feature type="compositionally biased region" description="Basic residues" evidence="8">
    <location>
        <begin position="114"/>
        <end position="125"/>
    </location>
</feature>
<comment type="caution">
    <text evidence="10">The sequence shown here is derived from an EMBL/GenBank/DDBJ whole genome shotgun (WGS) entry which is preliminary data.</text>
</comment>
<keyword evidence="5 6" id="KW-0067">ATP-binding</keyword>
<feature type="binding site" evidence="6">
    <location>
        <position position="209"/>
    </location>
    <ligand>
        <name>ATP</name>
        <dbReference type="ChEBI" id="CHEBI:30616"/>
    </ligand>
</feature>
<dbReference type="InterPro" id="IPR011009">
    <property type="entry name" value="Kinase-like_dom_sf"/>
</dbReference>
<dbReference type="EMBL" id="JBJKFK010002487">
    <property type="protein sequence ID" value="KAL3311028.1"/>
    <property type="molecule type" value="Genomic_DNA"/>
</dbReference>
<dbReference type="PROSITE" id="PS00108">
    <property type="entry name" value="PROTEIN_KINASE_ST"/>
    <property type="match status" value="1"/>
</dbReference>
<keyword evidence="1 7" id="KW-0723">Serine/threonine-protein kinase</keyword>
<gene>
    <name evidence="10" type="primary">MAP3K1</name>
    <name evidence="10" type="ORF">Ciccas_010395</name>
</gene>
<dbReference type="Gene3D" id="1.10.510.10">
    <property type="entry name" value="Transferase(Phosphotransferase) domain 1"/>
    <property type="match status" value="1"/>
</dbReference>
<feature type="domain" description="Protein kinase" evidence="9">
    <location>
        <begin position="180"/>
        <end position="454"/>
    </location>
</feature>
<protein>
    <submittedName>
        <fullName evidence="10">Mitogen-activated protein kinase kinase kinase 1</fullName>
    </submittedName>
</protein>
<name>A0ABD2PVE4_9PLAT</name>
<keyword evidence="2" id="KW-0808">Transferase</keyword>
<dbReference type="GO" id="GO:0004674">
    <property type="term" value="F:protein serine/threonine kinase activity"/>
    <property type="evidence" value="ECO:0007669"/>
    <property type="project" value="UniProtKB-KW"/>
</dbReference>
<evidence type="ECO:0000256" key="5">
    <source>
        <dbReference type="ARBA" id="ARBA00022840"/>
    </source>
</evidence>
<comment type="similarity">
    <text evidence="7">Belongs to the protein kinase superfamily.</text>
</comment>
<evidence type="ECO:0000256" key="1">
    <source>
        <dbReference type="ARBA" id="ARBA00022527"/>
    </source>
</evidence>
<evidence type="ECO:0000256" key="8">
    <source>
        <dbReference type="SAM" id="MobiDB-lite"/>
    </source>
</evidence>
<dbReference type="Pfam" id="PF00069">
    <property type="entry name" value="Pkinase"/>
    <property type="match status" value="1"/>
</dbReference>
<evidence type="ECO:0000256" key="6">
    <source>
        <dbReference type="PROSITE-ProRule" id="PRU10141"/>
    </source>
</evidence>